<dbReference type="PANTHER" id="PTHR10000">
    <property type="entry name" value="PHOSPHOSERINE PHOSPHATASE"/>
    <property type="match status" value="1"/>
</dbReference>
<name>A0A1I4HRM1_9LACT</name>
<dbReference type="SFLD" id="SFLDG01140">
    <property type="entry name" value="C2.B:_Phosphomannomutase_and_P"/>
    <property type="match status" value="1"/>
</dbReference>
<dbReference type="Proteomes" id="UP000181969">
    <property type="component" value="Unassembled WGS sequence"/>
</dbReference>
<reference evidence="1 2" key="1">
    <citation type="submission" date="2016-10" db="EMBL/GenBank/DDBJ databases">
        <authorList>
            <person name="de Groot N.N."/>
        </authorList>
    </citation>
    <scope>NUCLEOTIDE SEQUENCE [LARGE SCALE GENOMIC DNA]</scope>
    <source>
        <strain evidence="1 2">M79</strain>
    </source>
</reference>
<evidence type="ECO:0008006" key="3">
    <source>
        <dbReference type="Google" id="ProtNLM"/>
    </source>
</evidence>
<dbReference type="GO" id="GO:0000287">
    <property type="term" value="F:magnesium ion binding"/>
    <property type="evidence" value="ECO:0007669"/>
    <property type="project" value="TreeGrafter"/>
</dbReference>
<dbReference type="GO" id="GO:0005829">
    <property type="term" value="C:cytosol"/>
    <property type="evidence" value="ECO:0007669"/>
    <property type="project" value="TreeGrafter"/>
</dbReference>
<evidence type="ECO:0000313" key="1">
    <source>
        <dbReference type="EMBL" id="SFL44879.1"/>
    </source>
</evidence>
<dbReference type="InterPro" id="IPR036412">
    <property type="entry name" value="HAD-like_sf"/>
</dbReference>
<accession>A0A1I4HRM1</accession>
<dbReference type="EMBL" id="FOTJ01000010">
    <property type="protein sequence ID" value="SFL44879.1"/>
    <property type="molecule type" value="Genomic_DNA"/>
</dbReference>
<dbReference type="RefSeq" id="WP_074751449.1">
    <property type="nucleotide sequence ID" value="NZ_CAXVJC010000002.1"/>
</dbReference>
<dbReference type="InterPro" id="IPR006379">
    <property type="entry name" value="HAD-SF_hydro_IIB"/>
</dbReference>
<organism evidence="1 2">
    <name type="scientific">Lactococcus garvieae</name>
    <dbReference type="NCBI Taxonomy" id="1363"/>
    <lineage>
        <taxon>Bacteria</taxon>
        <taxon>Bacillati</taxon>
        <taxon>Bacillota</taxon>
        <taxon>Bacilli</taxon>
        <taxon>Lactobacillales</taxon>
        <taxon>Streptococcaceae</taxon>
        <taxon>Lactococcus</taxon>
    </lineage>
</organism>
<dbReference type="NCBIfam" id="TIGR00099">
    <property type="entry name" value="Cof-subfamily"/>
    <property type="match status" value="1"/>
</dbReference>
<dbReference type="PANTHER" id="PTHR10000:SF53">
    <property type="entry name" value="5-AMINO-6-(5-PHOSPHO-D-RIBITYLAMINO)URACIL PHOSPHATASE YBJI-RELATED"/>
    <property type="match status" value="1"/>
</dbReference>
<protein>
    <recommendedName>
        <fullName evidence="3">HAD family hydrolase</fullName>
    </recommendedName>
</protein>
<sequence>MSNQLKIFATDMDGTFLDENRAYDKSRLRDILKEFKNRNYLFCAASGRQLLALEELFDEFQDQVAFCAENGALVKYQGEILYSSILGQDKASKLVELVRKNPHMHRDVVLFSGLNGAYALQTADPQFVEFANLYYSDLKLVQSVHDIEDEILKVCVEFPPEQIRECEDWINAQMTDIRATTTGFRSIDIMSAGISKATGLSHLLTHLQSTPEALTAFGDQSNDLEMLQLAGTAVAVENAIPEVLKISDKVIGHNRDAAVLTELEAILAH</sequence>
<dbReference type="InterPro" id="IPR023214">
    <property type="entry name" value="HAD_sf"/>
</dbReference>
<gene>
    <name evidence="1" type="ORF">SAMN05216438_11042</name>
</gene>
<dbReference type="CDD" id="cd07518">
    <property type="entry name" value="HAD_YbiV-Like"/>
    <property type="match status" value="1"/>
</dbReference>
<evidence type="ECO:0000313" key="2">
    <source>
        <dbReference type="Proteomes" id="UP000181969"/>
    </source>
</evidence>
<dbReference type="Gene3D" id="3.40.50.1000">
    <property type="entry name" value="HAD superfamily/HAD-like"/>
    <property type="match status" value="1"/>
</dbReference>
<dbReference type="Pfam" id="PF08282">
    <property type="entry name" value="Hydrolase_3"/>
    <property type="match status" value="1"/>
</dbReference>
<dbReference type="GO" id="GO:0016791">
    <property type="term" value="F:phosphatase activity"/>
    <property type="evidence" value="ECO:0007669"/>
    <property type="project" value="UniProtKB-ARBA"/>
</dbReference>
<dbReference type="AlphaFoldDB" id="A0A1I4HRM1"/>
<dbReference type="InterPro" id="IPR000150">
    <property type="entry name" value="Cof"/>
</dbReference>
<dbReference type="SUPFAM" id="SSF56784">
    <property type="entry name" value="HAD-like"/>
    <property type="match status" value="1"/>
</dbReference>
<dbReference type="Gene3D" id="3.30.1240.10">
    <property type="match status" value="1"/>
</dbReference>
<dbReference type="NCBIfam" id="TIGR01484">
    <property type="entry name" value="HAD-SF-IIB"/>
    <property type="match status" value="1"/>
</dbReference>
<dbReference type="SFLD" id="SFLDS00003">
    <property type="entry name" value="Haloacid_Dehalogenase"/>
    <property type="match status" value="1"/>
</dbReference>
<proteinExistence type="predicted"/>
<dbReference type="OrthoDB" id="9814970at2"/>